<evidence type="ECO:0000313" key="10">
    <source>
        <dbReference type="EMBL" id="SNT02509.1"/>
    </source>
</evidence>
<keyword evidence="6" id="KW-0235">DNA replication</keyword>
<dbReference type="NCBIfam" id="NF004226">
    <property type="entry name" value="PRK05673.1"/>
    <property type="match status" value="1"/>
</dbReference>
<dbReference type="Pfam" id="PF02811">
    <property type="entry name" value="PHP"/>
    <property type="match status" value="1"/>
</dbReference>
<dbReference type="PANTHER" id="PTHR32294">
    <property type="entry name" value="DNA POLYMERASE III SUBUNIT ALPHA"/>
    <property type="match status" value="1"/>
</dbReference>
<dbReference type="GO" id="GO:0003676">
    <property type="term" value="F:nucleic acid binding"/>
    <property type="evidence" value="ECO:0007669"/>
    <property type="project" value="InterPro"/>
</dbReference>
<evidence type="ECO:0000256" key="4">
    <source>
        <dbReference type="ARBA" id="ARBA00022679"/>
    </source>
</evidence>
<dbReference type="Gene3D" id="3.20.20.140">
    <property type="entry name" value="Metal-dependent hydrolases"/>
    <property type="match status" value="1"/>
</dbReference>
<evidence type="ECO:0000256" key="1">
    <source>
        <dbReference type="ARBA" id="ARBA00004496"/>
    </source>
</evidence>
<comment type="subcellular location">
    <subcellularLocation>
        <location evidence="1">Cytoplasm</location>
    </subcellularLocation>
</comment>
<dbReference type="PANTHER" id="PTHR32294:SF0">
    <property type="entry name" value="DNA POLYMERASE III SUBUNIT ALPHA"/>
    <property type="match status" value="1"/>
</dbReference>
<dbReference type="Gene3D" id="1.10.10.1600">
    <property type="entry name" value="Bacterial DNA polymerase III alpha subunit, thumb domain"/>
    <property type="match status" value="1"/>
</dbReference>
<dbReference type="OrthoDB" id="9803237at2"/>
<name>A0A239J9P6_9BACT</name>
<dbReference type="GO" id="GO:0003887">
    <property type="term" value="F:DNA-directed DNA polymerase activity"/>
    <property type="evidence" value="ECO:0007669"/>
    <property type="project" value="UniProtKB-KW"/>
</dbReference>
<dbReference type="CDD" id="cd04485">
    <property type="entry name" value="DnaE_OBF"/>
    <property type="match status" value="1"/>
</dbReference>
<dbReference type="Pfam" id="PF17657">
    <property type="entry name" value="DNA_pol3_finger"/>
    <property type="match status" value="1"/>
</dbReference>
<keyword evidence="4" id="KW-0808">Transferase</keyword>
<dbReference type="InterPro" id="IPR029460">
    <property type="entry name" value="DNAPol_HHH"/>
</dbReference>
<protein>
    <recommendedName>
        <fullName evidence="3">DNA polymerase III subunit alpha</fullName>
        <ecNumber evidence="2">2.7.7.7</ecNumber>
    </recommendedName>
</protein>
<dbReference type="Gene3D" id="1.10.150.870">
    <property type="match status" value="1"/>
</dbReference>
<dbReference type="SMART" id="SM00481">
    <property type="entry name" value="POLIIIAc"/>
    <property type="match status" value="1"/>
</dbReference>
<organism evidence="10 11">
    <name type="scientific">Granulicella rosea</name>
    <dbReference type="NCBI Taxonomy" id="474952"/>
    <lineage>
        <taxon>Bacteria</taxon>
        <taxon>Pseudomonadati</taxon>
        <taxon>Acidobacteriota</taxon>
        <taxon>Terriglobia</taxon>
        <taxon>Terriglobales</taxon>
        <taxon>Acidobacteriaceae</taxon>
        <taxon>Granulicella</taxon>
    </lineage>
</organism>
<evidence type="ECO:0000256" key="3">
    <source>
        <dbReference type="ARBA" id="ARBA00019114"/>
    </source>
</evidence>
<evidence type="ECO:0000256" key="6">
    <source>
        <dbReference type="ARBA" id="ARBA00022705"/>
    </source>
</evidence>
<keyword evidence="7" id="KW-0239">DNA-directed DNA polymerase</keyword>
<dbReference type="InterPro" id="IPR003141">
    <property type="entry name" value="Pol/His_phosphatase_N"/>
</dbReference>
<keyword evidence="5" id="KW-0548">Nucleotidyltransferase</keyword>
<dbReference type="InterPro" id="IPR040982">
    <property type="entry name" value="DNA_pol3_finger"/>
</dbReference>
<evidence type="ECO:0000313" key="11">
    <source>
        <dbReference type="Proteomes" id="UP000198356"/>
    </source>
</evidence>
<reference evidence="10 11" key="1">
    <citation type="submission" date="2017-06" db="EMBL/GenBank/DDBJ databases">
        <authorList>
            <person name="Kim H.J."/>
            <person name="Triplett B.A."/>
        </authorList>
    </citation>
    <scope>NUCLEOTIDE SEQUENCE [LARGE SCALE GENOMIC DNA]</scope>
    <source>
        <strain evidence="10 11">DSM 18704</strain>
    </source>
</reference>
<dbReference type="GO" id="GO:0005737">
    <property type="term" value="C:cytoplasm"/>
    <property type="evidence" value="ECO:0007669"/>
    <property type="project" value="UniProtKB-SubCell"/>
</dbReference>
<dbReference type="CDD" id="cd12113">
    <property type="entry name" value="PHP_PolIIIA_DnaE3"/>
    <property type="match status" value="1"/>
</dbReference>
<dbReference type="EC" id="2.7.7.7" evidence="2"/>
<dbReference type="InterPro" id="IPR041931">
    <property type="entry name" value="DNA_pol3_alpha_thumb_dom"/>
</dbReference>
<proteinExistence type="predicted"/>
<dbReference type="InterPro" id="IPR004365">
    <property type="entry name" value="NA-bd_OB_tRNA"/>
</dbReference>
<sequence length="1176" mass="131521">MAAEFTHLHLHTDYSLLDGACDVDKLIKHVGKIGQKSVAMTDHGNIFGAVHFFNSAAKGGIKPILGCELYICQAEDHRAEGNGDKYNHMLVLAENEEGYRNLVRLTSEAALHGFYRKPRVSKNFLAKHTAGLIGFSGCLAGEVSQHLMANDYDKARATAGMYEEMFGRGNFFLEVQDHKLAPDKAVIDYMFKLEKDLDIPLIATNDSHYIEDADSRAHEVLLCVQTAGSMNDPKRFKFDTQEFYIKTADEMARMFPDHPEVLSRTMQFPERCNLKLNKVDNPFPDFPVPEGETLETYFEQVCREGLKKRFATNIAHLRSRGLLRFTEDDYWARLNREIDCIKAMKFPGYFMIVWDFIRYAREQDIPVGPGRGSAAGSLVAYCMEITDVDPLQNELLFERFLNPERISMPDIDIDFCMNRRGEVIEYVRRKYGNDQVAQIITFNTMAAKAAIKDVGRALDMPYGEVDRIAKMIQGKIGITIGEVLKENGPLAQAYDAEPRIKELIDTALRLEGLVRGAGVHAAGVVIAPKPLTELVPVTRTKDDAIVTSYDMGAVEKMGLLKMDFLGLTTLTVIDDALKLIKQTRGEKIDMATVPLDDVKTYEQVFHRALTSGIFQFESGGMRDVLRRYKPNTVEDLTALNALYRPGPIQGGMIDEFIERKWGRRAVEYELPELEPILRETLGVMLYQEQVMQISNKLAGFSLSQADMLRRAMGKKDGPEMERQKVKFMEGAAENKHPKNVAGNIFDLMAKFAEYGFNKSHSAAYALLAYHTAYLKTHYTVEFMAALLTSETSKPENVVKYISECREINIAVIPPDVQISSANFTPSDGAIRFGLAAIKNVGHNAIESIIAARAALQAEGKAGFSSLWEFCEKVDLRLLNKRVLESLIKAGAMDCFGHRAQISASLDKAMERAQKAQKDAESGQHGLFGIFDDMVASSPKDDDSLPNVPQWDEHTRLQNEKDVLGFFVSGHPMDKYREKLRNMKVVDTATACEMKPEPQVFRRGRSEEPTNELSIAGVITGLKVAKSKRSGELYAQATLEDTVGKIELIAFPQSYEKLAEKLKIDVPVVVRGVLRGEEDSAPKLAVSSIQALEDIKLKLPDSLRIAVPLHHPDAELLEKLLRVFMDSPGGGKVLLDFEEPGDFRAVLEPAKVMVAADRLFIDRVEELVGRGGVRVIQ</sequence>
<feature type="domain" description="Polymerase/histidinol phosphatase N-terminal" evidence="9">
    <location>
        <begin position="6"/>
        <end position="73"/>
    </location>
</feature>
<evidence type="ECO:0000256" key="2">
    <source>
        <dbReference type="ARBA" id="ARBA00012417"/>
    </source>
</evidence>
<dbReference type="InterPro" id="IPR016195">
    <property type="entry name" value="Pol/histidinol_Pase-like"/>
</dbReference>
<dbReference type="GO" id="GO:0008408">
    <property type="term" value="F:3'-5' exonuclease activity"/>
    <property type="evidence" value="ECO:0007669"/>
    <property type="project" value="InterPro"/>
</dbReference>
<dbReference type="InterPro" id="IPR011708">
    <property type="entry name" value="DNA_pol3_alpha_NTPase_dom"/>
</dbReference>
<evidence type="ECO:0000259" key="9">
    <source>
        <dbReference type="SMART" id="SM00481"/>
    </source>
</evidence>
<accession>A0A239J9P6</accession>
<dbReference type="NCBIfam" id="TIGR00594">
    <property type="entry name" value="polc"/>
    <property type="match status" value="1"/>
</dbReference>
<dbReference type="Pfam" id="PF14579">
    <property type="entry name" value="HHH_6"/>
    <property type="match status" value="1"/>
</dbReference>
<dbReference type="Pfam" id="PF07733">
    <property type="entry name" value="DNA_pol3_alpha"/>
    <property type="match status" value="1"/>
</dbReference>
<evidence type="ECO:0000256" key="8">
    <source>
        <dbReference type="ARBA" id="ARBA00049244"/>
    </source>
</evidence>
<evidence type="ECO:0000256" key="5">
    <source>
        <dbReference type="ARBA" id="ARBA00022695"/>
    </source>
</evidence>
<gene>
    <name evidence="10" type="ORF">SAMN05421770_103504</name>
</gene>
<dbReference type="Proteomes" id="UP000198356">
    <property type="component" value="Unassembled WGS sequence"/>
</dbReference>
<evidence type="ECO:0000256" key="7">
    <source>
        <dbReference type="ARBA" id="ARBA00022932"/>
    </source>
</evidence>
<dbReference type="RefSeq" id="WP_089408585.1">
    <property type="nucleotide sequence ID" value="NZ_FZOU01000003.1"/>
</dbReference>
<dbReference type="EMBL" id="FZOU01000003">
    <property type="protein sequence ID" value="SNT02509.1"/>
    <property type="molecule type" value="Genomic_DNA"/>
</dbReference>
<comment type="catalytic activity">
    <reaction evidence="8">
        <text>DNA(n) + a 2'-deoxyribonucleoside 5'-triphosphate = DNA(n+1) + diphosphate</text>
        <dbReference type="Rhea" id="RHEA:22508"/>
        <dbReference type="Rhea" id="RHEA-COMP:17339"/>
        <dbReference type="Rhea" id="RHEA-COMP:17340"/>
        <dbReference type="ChEBI" id="CHEBI:33019"/>
        <dbReference type="ChEBI" id="CHEBI:61560"/>
        <dbReference type="ChEBI" id="CHEBI:173112"/>
        <dbReference type="EC" id="2.7.7.7"/>
    </reaction>
</comment>
<dbReference type="SUPFAM" id="SSF89550">
    <property type="entry name" value="PHP domain-like"/>
    <property type="match status" value="1"/>
</dbReference>
<dbReference type="GO" id="GO:0006260">
    <property type="term" value="P:DNA replication"/>
    <property type="evidence" value="ECO:0007669"/>
    <property type="project" value="UniProtKB-KW"/>
</dbReference>
<dbReference type="AlphaFoldDB" id="A0A239J9P6"/>
<dbReference type="InterPro" id="IPR004805">
    <property type="entry name" value="DnaE2/DnaE/PolC"/>
</dbReference>
<dbReference type="NCBIfam" id="NF005298">
    <property type="entry name" value="PRK06826.1"/>
    <property type="match status" value="1"/>
</dbReference>
<dbReference type="InterPro" id="IPR004013">
    <property type="entry name" value="PHP_dom"/>
</dbReference>
<keyword evidence="11" id="KW-1185">Reference proteome</keyword>
<dbReference type="Pfam" id="PF01336">
    <property type="entry name" value="tRNA_anti-codon"/>
    <property type="match status" value="1"/>
</dbReference>